<keyword evidence="3" id="KW-1185">Reference proteome</keyword>
<comment type="caution">
    <text evidence="2">The sequence shown here is derived from an EMBL/GenBank/DDBJ whole genome shotgun (WGS) entry which is preliminary data.</text>
</comment>
<evidence type="ECO:0000313" key="2">
    <source>
        <dbReference type="EMBL" id="EMY32857.1"/>
    </source>
</evidence>
<organism evidence="2 3">
    <name type="scientific">Arthrobacter crystallopoietes BAB-32</name>
    <dbReference type="NCBI Taxonomy" id="1246476"/>
    <lineage>
        <taxon>Bacteria</taxon>
        <taxon>Bacillati</taxon>
        <taxon>Actinomycetota</taxon>
        <taxon>Actinomycetes</taxon>
        <taxon>Micrococcales</taxon>
        <taxon>Micrococcaceae</taxon>
        <taxon>Crystallibacter</taxon>
    </lineage>
</organism>
<dbReference type="AlphaFoldDB" id="N1UYF4"/>
<evidence type="ECO:0000259" key="1">
    <source>
        <dbReference type="Pfam" id="PF13020"/>
    </source>
</evidence>
<sequence length="324" mass="36508">MQAIGKQWWSGDPTQRYWMELVNVDSWGSELVAPDEPRHALMYDVAVGDVVYHWVGKNNPQRRPSGMYGVSVVAGNLQRDAGEWLGQPANTIELTGYTAFDPPLLLGALRSYQQQIFDLIEGLHERERQQTLHFPFQKHPTAGLKPNQRYLSKLPAELLDIVSELRPDSDWGGLENPVITPPIDPAIPEFRRRYSGICMDPVLRKSIEVAAVDQATAHYLAQGYEVQDVGLTHSYDLLVTRGDEVRHVEVKGSQGAIFKIQLTRNEVLHADVVDNTDLVLVSEIQWERLPDGSIKTGGGLMDVIPNWTPSVENLKPLTYEYFLD</sequence>
<dbReference type="InterPro" id="IPR024975">
    <property type="entry name" value="NOV_C"/>
</dbReference>
<dbReference type="Pfam" id="PF13020">
    <property type="entry name" value="NOV_C"/>
    <property type="match status" value="1"/>
</dbReference>
<reference evidence="2 3" key="1">
    <citation type="journal article" date="2013" name="Genome Announc.">
        <title>Draft Genome Sequence of Arthrobacter crystallopoietes Strain BAB-32, Revealing Genes for Bioremediation.</title>
        <authorList>
            <person name="Joshi M.N."/>
            <person name="Pandit A.S."/>
            <person name="Sharma A."/>
            <person name="Pandya R.V."/>
            <person name="Desai S.M."/>
            <person name="Saxena A.K."/>
            <person name="Bagatharia S.B."/>
        </authorList>
    </citation>
    <scope>NUCLEOTIDE SEQUENCE [LARGE SCALE GENOMIC DNA]</scope>
    <source>
        <strain evidence="2 3">BAB-32</strain>
    </source>
</reference>
<evidence type="ECO:0000313" key="3">
    <source>
        <dbReference type="Proteomes" id="UP000010729"/>
    </source>
</evidence>
<gene>
    <name evidence="2" type="ORF">D477_017949</name>
</gene>
<protein>
    <recommendedName>
        <fullName evidence="1">Protein NO VEIN C-terminal domain-containing protein</fullName>
    </recommendedName>
</protein>
<dbReference type="RefSeq" id="WP_005272664.1">
    <property type="nucleotide sequence ID" value="NZ_ANPE02000224.1"/>
</dbReference>
<proteinExistence type="predicted"/>
<name>N1UYF4_9MICC</name>
<accession>N1UYF4</accession>
<dbReference type="EMBL" id="ANPE02000224">
    <property type="protein sequence ID" value="EMY32857.1"/>
    <property type="molecule type" value="Genomic_DNA"/>
</dbReference>
<feature type="domain" description="Protein NO VEIN C-terminal" evidence="1">
    <location>
        <begin position="208"/>
        <end position="271"/>
    </location>
</feature>
<dbReference type="Proteomes" id="UP000010729">
    <property type="component" value="Unassembled WGS sequence"/>
</dbReference>